<dbReference type="EMBL" id="HE965806">
    <property type="protein sequence ID" value="CCJ56713.1"/>
    <property type="molecule type" value="Genomic_DNA"/>
</dbReference>
<accession>A0A0C6PAK6</accession>
<feature type="transmembrane region" description="Helical" evidence="7">
    <location>
        <begin position="121"/>
        <end position="145"/>
    </location>
</feature>
<reference evidence="9 10" key="1">
    <citation type="journal article" date="2012" name="BMC Genomics">
        <title>Comparative genomics of the classical Bordetella subspecies: the evolution and exchange of virulence-associated diversity amongst closely related pathogens.</title>
        <authorList>
            <person name="Park J."/>
            <person name="Zhang Y."/>
            <person name="Buboltz A.M."/>
            <person name="Zhang X."/>
            <person name="Schuster S.C."/>
            <person name="Ahuja U."/>
            <person name="Liu M."/>
            <person name="Miller J.F."/>
            <person name="Sebaihia M."/>
            <person name="Bentley S.D."/>
            <person name="Parkhill J."/>
            <person name="Harvill E.T."/>
        </authorList>
    </citation>
    <scope>NUCLEOTIDE SEQUENCE [LARGE SCALE GENOMIC DNA]</scope>
    <source>
        <strain evidence="9 10">253</strain>
    </source>
</reference>
<feature type="transmembrane region" description="Helical" evidence="7">
    <location>
        <begin position="91"/>
        <end position="115"/>
    </location>
</feature>
<feature type="transmembrane region" description="Helical" evidence="7">
    <location>
        <begin position="222"/>
        <end position="244"/>
    </location>
</feature>
<dbReference type="GO" id="GO:0005886">
    <property type="term" value="C:plasma membrane"/>
    <property type="evidence" value="ECO:0007669"/>
    <property type="project" value="UniProtKB-SubCell"/>
</dbReference>
<evidence type="ECO:0000256" key="1">
    <source>
        <dbReference type="ARBA" id="ARBA00004651"/>
    </source>
</evidence>
<keyword evidence="5 7" id="KW-1133">Transmembrane helix</keyword>
<evidence type="ECO:0000256" key="7">
    <source>
        <dbReference type="RuleBase" id="RU363032"/>
    </source>
</evidence>
<evidence type="ECO:0000313" key="10">
    <source>
        <dbReference type="Proteomes" id="UP000007564"/>
    </source>
</evidence>
<dbReference type="Gene3D" id="1.10.3720.10">
    <property type="entry name" value="MetI-like"/>
    <property type="match status" value="1"/>
</dbReference>
<dbReference type="PANTHER" id="PTHR30151:SF16">
    <property type="entry name" value="ABC TRANSPORTER PERMEASE PROTEIN"/>
    <property type="match status" value="1"/>
</dbReference>
<feature type="transmembrane region" description="Helical" evidence="7">
    <location>
        <begin position="250"/>
        <end position="272"/>
    </location>
</feature>
<organism evidence="9 10">
    <name type="scientific">Bordetella bronchiseptica 253</name>
    <dbReference type="NCBI Taxonomy" id="568707"/>
    <lineage>
        <taxon>Bacteria</taxon>
        <taxon>Pseudomonadati</taxon>
        <taxon>Pseudomonadota</taxon>
        <taxon>Betaproteobacteria</taxon>
        <taxon>Burkholderiales</taxon>
        <taxon>Alcaligenaceae</taxon>
        <taxon>Bordetella</taxon>
    </lineage>
</organism>
<dbReference type="PROSITE" id="PS50928">
    <property type="entry name" value="ABC_TM1"/>
    <property type="match status" value="1"/>
</dbReference>
<keyword evidence="3" id="KW-1003">Cell membrane</keyword>
<feature type="transmembrane region" description="Helical" evidence="7">
    <location>
        <begin position="192"/>
        <end position="210"/>
    </location>
</feature>
<dbReference type="CDD" id="cd06261">
    <property type="entry name" value="TM_PBP2"/>
    <property type="match status" value="1"/>
</dbReference>
<comment type="similarity">
    <text evidence="7">Belongs to the binding-protein-dependent transport system permease family.</text>
</comment>
<keyword evidence="6 7" id="KW-0472">Membrane</keyword>
<sequence>MKPLAATTAHTVMIRPAARRTPGAFAAYAEFGRFMLPIVTLLVFWELAVRAGWIASNIFPSPSMIFARASEQLFSTGPEQGMLFKHMGASLYRAISAFALSVLIGIPLGFCLGLMPSVHKWTSPILSVMLPLPAVAWTPILLVAFGQGDRTIITVCFLGAFFPVLYSTIQGVKAVSKQSIWVVRSMGGKRRHVLLNVLLPSCLPALISGLKLGMAHSWRTLVAAEMLAAISTGLGYMIFAARSYMDVSTMFVGIALLALIGMAIEYGIFGVLEQRTIRKWHGASRMGGSK</sequence>
<feature type="domain" description="ABC transmembrane type-1" evidence="8">
    <location>
        <begin position="87"/>
        <end position="268"/>
    </location>
</feature>
<evidence type="ECO:0000256" key="4">
    <source>
        <dbReference type="ARBA" id="ARBA00022692"/>
    </source>
</evidence>
<evidence type="ECO:0000256" key="5">
    <source>
        <dbReference type="ARBA" id="ARBA00022989"/>
    </source>
</evidence>
<dbReference type="InterPro" id="IPR035906">
    <property type="entry name" value="MetI-like_sf"/>
</dbReference>
<feature type="transmembrane region" description="Helical" evidence="7">
    <location>
        <begin position="152"/>
        <end position="172"/>
    </location>
</feature>
<evidence type="ECO:0000313" key="9">
    <source>
        <dbReference type="EMBL" id="CCJ56713.1"/>
    </source>
</evidence>
<comment type="subcellular location">
    <subcellularLocation>
        <location evidence="1 7">Cell membrane</location>
        <topology evidence="1 7">Multi-pass membrane protein</topology>
    </subcellularLocation>
</comment>
<dbReference type="KEGG" id="bbh:BN112_4799"/>
<dbReference type="SUPFAM" id="SSF161098">
    <property type="entry name" value="MetI-like"/>
    <property type="match status" value="1"/>
</dbReference>
<evidence type="ECO:0000259" key="8">
    <source>
        <dbReference type="PROSITE" id="PS50928"/>
    </source>
</evidence>
<proteinExistence type="inferred from homology"/>
<dbReference type="PANTHER" id="PTHR30151">
    <property type="entry name" value="ALKANE SULFONATE ABC TRANSPORTER-RELATED, MEMBRANE SUBUNIT"/>
    <property type="match status" value="1"/>
</dbReference>
<dbReference type="OrthoDB" id="9806809at2"/>
<dbReference type="HOGENOM" id="CLU_046113_1_4_4"/>
<keyword evidence="4 7" id="KW-0812">Transmembrane</keyword>
<evidence type="ECO:0000256" key="3">
    <source>
        <dbReference type="ARBA" id="ARBA00022475"/>
    </source>
</evidence>
<dbReference type="GO" id="GO:0055085">
    <property type="term" value="P:transmembrane transport"/>
    <property type="evidence" value="ECO:0007669"/>
    <property type="project" value="InterPro"/>
</dbReference>
<dbReference type="AlphaFoldDB" id="A0A0C6PAK6"/>
<dbReference type="Pfam" id="PF00528">
    <property type="entry name" value="BPD_transp_1"/>
    <property type="match status" value="1"/>
</dbReference>
<gene>
    <name evidence="9" type="ORF">BN112_4799</name>
</gene>
<evidence type="ECO:0000256" key="2">
    <source>
        <dbReference type="ARBA" id="ARBA00022448"/>
    </source>
</evidence>
<dbReference type="RefSeq" id="WP_015065184.1">
    <property type="nucleotide sequence ID" value="NC_019382.1"/>
</dbReference>
<dbReference type="Proteomes" id="UP000007564">
    <property type="component" value="Chromosome"/>
</dbReference>
<protein>
    <submittedName>
        <fullName evidence="9">Probable inner membrane component of binding-protein-dependent transport system</fullName>
    </submittedName>
</protein>
<keyword evidence="2 7" id="KW-0813">Transport</keyword>
<dbReference type="InterPro" id="IPR000515">
    <property type="entry name" value="MetI-like"/>
</dbReference>
<evidence type="ECO:0000256" key="6">
    <source>
        <dbReference type="ARBA" id="ARBA00023136"/>
    </source>
</evidence>
<name>A0A0C6PAK6_BORBO</name>